<organism evidence="1 2">
    <name type="scientific">Podospora bellae-mahoneyi</name>
    <dbReference type="NCBI Taxonomy" id="2093777"/>
    <lineage>
        <taxon>Eukaryota</taxon>
        <taxon>Fungi</taxon>
        <taxon>Dikarya</taxon>
        <taxon>Ascomycota</taxon>
        <taxon>Pezizomycotina</taxon>
        <taxon>Sordariomycetes</taxon>
        <taxon>Sordariomycetidae</taxon>
        <taxon>Sordariales</taxon>
        <taxon>Podosporaceae</taxon>
        <taxon>Podospora</taxon>
    </lineage>
</organism>
<gene>
    <name evidence="1" type="ORF">QC761_0059570</name>
</gene>
<comment type="caution">
    <text evidence="1">The sequence shown here is derived from an EMBL/GenBank/DDBJ whole genome shotgun (WGS) entry which is preliminary data.</text>
</comment>
<evidence type="ECO:0000313" key="1">
    <source>
        <dbReference type="EMBL" id="KAK4645102.1"/>
    </source>
</evidence>
<protein>
    <submittedName>
        <fullName evidence="1">Uncharacterized protein</fullName>
    </submittedName>
</protein>
<dbReference type="EMBL" id="JAFFGZ010000005">
    <property type="protein sequence ID" value="KAK4645102.1"/>
    <property type="molecule type" value="Genomic_DNA"/>
</dbReference>
<dbReference type="GeneID" id="87891768"/>
<evidence type="ECO:0000313" key="2">
    <source>
        <dbReference type="Proteomes" id="UP001322138"/>
    </source>
</evidence>
<keyword evidence="2" id="KW-1185">Reference proteome</keyword>
<dbReference type="RefSeq" id="XP_062734078.1">
    <property type="nucleotide sequence ID" value="XM_062872557.1"/>
</dbReference>
<accession>A0ABR0FQC8</accession>
<proteinExistence type="predicted"/>
<sequence length="109" mass="12370">MFLPAILCFFTNVHPMAPLKFWEFGDKFCLLITCGSAAELIKCLNGPGIPSSAFVGSNLGSRHHSRTTRPLIWSRMLYRYALREGRKWQATIVKWHNMIGSSVVTLEKL</sequence>
<name>A0ABR0FQC8_9PEZI</name>
<dbReference type="Proteomes" id="UP001322138">
    <property type="component" value="Unassembled WGS sequence"/>
</dbReference>
<reference evidence="1 2" key="1">
    <citation type="journal article" date="2023" name="bioRxiv">
        <title>High-quality genome assemblies of four members of thePodospora anserinaspecies complex.</title>
        <authorList>
            <person name="Ament-Velasquez S.L."/>
            <person name="Vogan A.A."/>
            <person name="Wallerman O."/>
            <person name="Hartmann F."/>
            <person name="Gautier V."/>
            <person name="Silar P."/>
            <person name="Giraud T."/>
            <person name="Johannesson H."/>
        </authorList>
    </citation>
    <scope>NUCLEOTIDE SEQUENCE [LARGE SCALE GENOMIC DNA]</scope>
    <source>
        <strain evidence="1 2">CBS 112042</strain>
    </source>
</reference>